<comment type="subcellular location">
    <subcellularLocation>
        <location evidence="1">Secreted</location>
    </subcellularLocation>
</comment>
<evidence type="ECO:0000313" key="5">
    <source>
        <dbReference type="Proteomes" id="UP001418637"/>
    </source>
</evidence>
<reference evidence="4 5" key="1">
    <citation type="submission" date="2024-04" db="EMBL/GenBank/DDBJ databases">
        <title>A novel species isolated from cricket.</title>
        <authorList>
            <person name="Wang H.-C."/>
        </authorList>
    </citation>
    <scope>NUCLEOTIDE SEQUENCE [LARGE SCALE GENOMIC DNA]</scope>
    <source>
        <strain evidence="4 5">WL0021</strain>
    </source>
</reference>
<proteinExistence type="predicted"/>
<comment type="caution">
    <text evidence="4">The sequence shown here is derived from an EMBL/GenBank/DDBJ whole genome shotgun (WGS) entry which is preliminary data.</text>
</comment>
<evidence type="ECO:0000256" key="3">
    <source>
        <dbReference type="SAM" id="MobiDB-lite"/>
    </source>
</evidence>
<dbReference type="PRINTS" id="PR00313">
    <property type="entry name" value="CABNDNGRPT"/>
</dbReference>
<dbReference type="InterPro" id="IPR001343">
    <property type="entry name" value="Hemolysn_Ca-bd"/>
</dbReference>
<evidence type="ECO:0000256" key="2">
    <source>
        <dbReference type="ARBA" id="ARBA00022525"/>
    </source>
</evidence>
<keyword evidence="5" id="KW-1185">Reference proteome</keyword>
<feature type="compositionally biased region" description="Polar residues" evidence="3">
    <location>
        <begin position="158"/>
        <end position="167"/>
    </location>
</feature>
<dbReference type="EMBL" id="JBBYXI010000002">
    <property type="protein sequence ID" value="MEN3930501.1"/>
    <property type="molecule type" value="Genomic_DNA"/>
</dbReference>
<organism evidence="4 5">
    <name type="scientific">Hohaiivirga grylli</name>
    <dbReference type="NCBI Taxonomy" id="3133970"/>
    <lineage>
        <taxon>Bacteria</taxon>
        <taxon>Pseudomonadati</taxon>
        <taxon>Pseudomonadota</taxon>
        <taxon>Alphaproteobacteria</taxon>
        <taxon>Hyphomicrobiales</taxon>
        <taxon>Methylobacteriaceae</taxon>
        <taxon>Hohaiivirga</taxon>
    </lineage>
</organism>
<dbReference type="PROSITE" id="PS00330">
    <property type="entry name" value="HEMOLYSIN_CALCIUM"/>
    <property type="match status" value="1"/>
</dbReference>
<sequence>MKLPAPQKSGQSIIIDTYGKNEIPVSSREASIIIRGPDVVVRMADGSELTLTMAAQIASIQKTVFTLVFSDGVEINSDVLFQSASAIEMPPEVAQDKGEETKQSAEGDPLLIVEKTEATQATDNSLAEKTVAASEFIKENPYRQEVTSTMSSTSGTSAPETQSSTTPMALPVSSTEDSSSDASSSVPPVTDAGSDSNAGSNTGGNSDNGNDSDNGNENPGTPGIEIPNSNPMILSLKILQPAGSVDEEARVYLGGAGADGSRTDGSSSLQYDSEVIDLTGETEDWTIHADGVDGLEAGYVSRIILIGDATGGISIRGLPGSFTVIYGDSEEGQALGLAANELYIRYPSGNKDVYTLDISYINLKGESVTYERKLYIVDAPAGMVNSDGDLLMSTQPNGTEIHAGSGNDTIIASIAPSQIYDGGAGVDTVDYSSVDAAIVADLRAGTVSKAGHSVDSLLNIENIIGTVYADTLIGDDNDNVLDGGEGNDRLVGGAGNNTLIGGAGTDTADYSLATAGIVIDLGDGTASNNGYGGTDIIVDVENVTGSNYADIIGGSDVNNYLSGGAGDDTFYGSKGNDTIVGGSGTNTVNYSNLDQEITVNLAAGSISKGTSGTDAVSGITNVVGTNYNDYFLDGTGNQYYNGGAGSDTIDFSTRVNSGGTFTVNLQTGEAYSITGSIRLGDTDTFTSIENIIGVTSQAASYIGNSSDNRIIAGSGNDWVAGWQGNDYLDGGAGIDWVDYRGVAGAVHVDLSQNKAFNDGYGTVDTLLNFEYIAGSSYGDTLIGNSGTNYFYGGAGNDYIDGGAGTDYYYVYNFSNAGVFVDLAAGIAEDGQGGIDTLVNIEGAMGSYNGDNTFRGNSGNNIFYGYLGNDLFYGSGGSDTFYGSSGSDTVNYSEMTANVVVNLTTGKATKSQGGTDTLSAIENVFGSDFDDVITGSVGSNTINGGAGNDRIIGGAGADILIGGDGYDTVDYSTDTAGIIANLAGIVQDGSGSTDTILQFEAIIGSNHNDVFINNSTTGWNINGGAGTDTFQKSGEGGSFTLSGGFISIEVFDFADGKTDNIQANLNSLFADLGAGVHATLNIDAADTFSVADNSGWTHSTVDGNDVWSNSSGGSLTVVAA</sequence>
<dbReference type="Gene3D" id="2.150.10.10">
    <property type="entry name" value="Serralysin-like metalloprotease, C-terminal"/>
    <property type="match status" value="7"/>
</dbReference>
<evidence type="ECO:0000256" key="1">
    <source>
        <dbReference type="ARBA" id="ARBA00004613"/>
    </source>
</evidence>
<feature type="region of interest" description="Disordered" evidence="3">
    <location>
        <begin position="138"/>
        <end position="229"/>
    </location>
</feature>
<gene>
    <name evidence="4" type="ORF">WJT86_05405</name>
</gene>
<protein>
    <submittedName>
        <fullName evidence="4">Uncharacterized protein</fullName>
    </submittedName>
</protein>
<dbReference type="InterPro" id="IPR011049">
    <property type="entry name" value="Serralysin-like_metalloprot_C"/>
</dbReference>
<feature type="compositionally biased region" description="Low complexity" evidence="3">
    <location>
        <begin position="171"/>
        <end position="220"/>
    </location>
</feature>
<dbReference type="RefSeq" id="WP_346336507.1">
    <property type="nucleotide sequence ID" value="NZ_JBBYXI010000002.1"/>
</dbReference>
<dbReference type="InterPro" id="IPR050557">
    <property type="entry name" value="RTX_toxin/Mannuronan_C5-epim"/>
</dbReference>
<name>A0ABV0BK13_9HYPH</name>
<dbReference type="Proteomes" id="UP001418637">
    <property type="component" value="Unassembled WGS sequence"/>
</dbReference>
<accession>A0ABV0BK13</accession>
<dbReference type="InterPro" id="IPR018511">
    <property type="entry name" value="Hemolysin-typ_Ca-bd_CS"/>
</dbReference>
<feature type="compositionally biased region" description="Low complexity" evidence="3">
    <location>
        <begin position="147"/>
        <end position="157"/>
    </location>
</feature>
<dbReference type="SUPFAM" id="SSF51120">
    <property type="entry name" value="beta-Roll"/>
    <property type="match status" value="4"/>
</dbReference>
<evidence type="ECO:0000313" key="4">
    <source>
        <dbReference type="EMBL" id="MEN3930501.1"/>
    </source>
</evidence>
<dbReference type="PANTHER" id="PTHR38340">
    <property type="entry name" value="S-LAYER PROTEIN"/>
    <property type="match status" value="1"/>
</dbReference>
<keyword evidence="2" id="KW-0964">Secreted</keyword>
<dbReference type="Pfam" id="PF00353">
    <property type="entry name" value="HemolysinCabind"/>
    <property type="match status" value="7"/>
</dbReference>
<dbReference type="PANTHER" id="PTHR38340:SF1">
    <property type="entry name" value="S-LAYER PROTEIN"/>
    <property type="match status" value="1"/>
</dbReference>